<evidence type="ECO:0000259" key="8">
    <source>
        <dbReference type="PROSITE" id="PS50011"/>
    </source>
</evidence>
<dbReference type="EMBL" id="JABMIG020000175">
    <property type="protein sequence ID" value="KAL3787404.1"/>
    <property type="molecule type" value="Genomic_DNA"/>
</dbReference>
<feature type="region of interest" description="Disordered" evidence="7">
    <location>
        <begin position="283"/>
        <end position="317"/>
    </location>
</feature>
<evidence type="ECO:0000256" key="4">
    <source>
        <dbReference type="ARBA" id="ARBA00022777"/>
    </source>
</evidence>
<dbReference type="GO" id="GO:0005524">
    <property type="term" value="F:ATP binding"/>
    <property type="evidence" value="ECO:0007669"/>
    <property type="project" value="UniProtKB-UniRule"/>
</dbReference>
<feature type="compositionally biased region" description="Basic residues" evidence="7">
    <location>
        <begin position="536"/>
        <end position="550"/>
    </location>
</feature>
<dbReference type="PROSITE" id="PS00107">
    <property type="entry name" value="PROTEIN_KINASE_ATP"/>
    <property type="match status" value="1"/>
</dbReference>
<evidence type="ECO:0000256" key="6">
    <source>
        <dbReference type="PROSITE-ProRule" id="PRU10141"/>
    </source>
</evidence>
<reference evidence="9 10" key="1">
    <citation type="journal article" date="2020" name="G3 (Bethesda)">
        <title>Improved Reference Genome for Cyclotella cryptica CCMP332, a Model for Cell Wall Morphogenesis, Salinity Adaptation, and Lipid Production in Diatoms (Bacillariophyta).</title>
        <authorList>
            <person name="Roberts W.R."/>
            <person name="Downey K.M."/>
            <person name="Ruck E.C."/>
            <person name="Traller J.C."/>
            <person name="Alverson A.J."/>
        </authorList>
    </citation>
    <scope>NUCLEOTIDE SEQUENCE [LARGE SCALE GENOMIC DNA]</scope>
    <source>
        <strain evidence="9 10">CCMP332</strain>
    </source>
</reference>
<feature type="compositionally biased region" description="Polar residues" evidence="7">
    <location>
        <begin position="292"/>
        <end position="303"/>
    </location>
</feature>
<dbReference type="SMART" id="SM00220">
    <property type="entry name" value="S_TKc"/>
    <property type="match status" value="1"/>
</dbReference>
<proteinExistence type="predicted"/>
<protein>
    <recommendedName>
        <fullName evidence="8">Protein kinase domain-containing protein</fullName>
    </recommendedName>
</protein>
<organism evidence="9 10">
    <name type="scientific">Cyclotella cryptica</name>
    <dbReference type="NCBI Taxonomy" id="29204"/>
    <lineage>
        <taxon>Eukaryota</taxon>
        <taxon>Sar</taxon>
        <taxon>Stramenopiles</taxon>
        <taxon>Ochrophyta</taxon>
        <taxon>Bacillariophyta</taxon>
        <taxon>Coscinodiscophyceae</taxon>
        <taxon>Thalassiosirophycidae</taxon>
        <taxon>Stephanodiscales</taxon>
        <taxon>Stephanodiscaceae</taxon>
        <taxon>Cyclotella</taxon>
    </lineage>
</organism>
<keyword evidence="2" id="KW-0808">Transferase</keyword>
<dbReference type="SUPFAM" id="SSF56112">
    <property type="entry name" value="Protein kinase-like (PK-like)"/>
    <property type="match status" value="1"/>
</dbReference>
<dbReference type="PROSITE" id="PS50011">
    <property type="entry name" value="PROTEIN_KINASE_DOM"/>
    <property type="match status" value="1"/>
</dbReference>
<keyword evidence="10" id="KW-1185">Reference proteome</keyword>
<dbReference type="Proteomes" id="UP001516023">
    <property type="component" value="Unassembled WGS sequence"/>
</dbReference>
<evidence type="ECO:0000313" key="9">
    <source>
        <dbReference type="EMBL" id="KAL3787404.1"/>
    </source>
</evidence>
<sequence>MPLHPNSTSDAQSMLNPCASVAPCQSQLVHLSLDRSPSAIATHPPVVLPTVTPLVHKPNPPSPPKFKLTLSAYRRTENTVRLTDASPAKLIHSEYELLDPSSCHTLGHGASSTVRLAYHRRTGRAVAVKTIAKHDALGLFSKNRWRDGGGASTRKRIPRLEEVDVLTALRGCPDVIQLLDVYESNTEVQLVLEYCEGGDLFDCIKSRRQRRLLGSAGFHGDFLECEASRVAKTLLGVLENLHFRHIVHRDVKPENILLVKPDEEVSLLDVKLTDFGLAKILRHDSEEESSSDAPESNVSSDQESPNERKQRSRAYSRVGSDYYTAPEVHSGLGYDTPVDIYSLGVTIYVMLCGVPPSTSQFTQSLYKMQDENATPSGSTSDGESSSSDSEESAPCTPTSKADLFPSELNVSPLAQDFVCNLIHPDPARRITASNALKHKWITQYAIDSGDARTMVHDDVSAALSTSKTGRSRTLSVEEAEALLRLPIQGSLYEIAPPVIPPTNSPKASSVPTPPPVSVTLASVCSKLVPLVDEQRHHKHRRLKSSSKKHSRGAEDKASFVSSLSTPPKKVCMEQQPASSNTHKSVGGNASSCNRFRIAGHS</sequence>
<feature type="region of interest" description="Disordered" evidence="7">
    <location>
        <begin position="370"/>
        <end position="400"/>
    </location>
</feature>
<evidence type="ECO:0000256" key="7">
    <source>
        <dbReference type="SAM" id="MobiDB-lite"/>
    </source>
</evidence>
<feature type="domain" description="Protein kinase" evidence="8">
    <location>
        <begin position="100"/>
        <end position="441"/>
    </location>
</feature>
<dbReference type="Gene3D" id="3.30.200.20">
    <property type="entry name" value="Phosphorylase Kinase, domain 1"/>
    <property type="match status" value="1"/>
</dbReference>
<feature type="region of interest" description="Disordered" evidence="7">
    <location>
        <begin position="531"/>
        <end position="601"/>
    </location>
</feature>
<evidence type="ECO:0000256" key="2">
    <source>
        <dbReference type="ARBA" id="ARBA00022679"/>
    </source>
</evidence>
<dbReference type="InterPro" id="IPR011009">
    <property type="entry name" value="Kinase-like_dom_sf"/>
</dbReference>
<dbReference type="PANTHER" id="PTHR24349">
    <property type="entry name" value="SERINE/THREONINE-PROTEIN KINASE"/>
    <property type="match status" value="1"/>
</dbReference>
<dbReference type="Pfam" id="PF00069">
    <property type="entry name" value="Pkinase"/>
    <property type="match status" value="1"/>
</dbReference>
<feature type="compositionally biased region" description="Low complexity" evidence="7">
    <location>
        <begin position="376"/>
        <end position="387"/>
    </location>
</feature>
<dbReference type="InterPro" id="IPR008271">
    <property type="entry name" value="Ser/Thr_kinase_AS"/>
</dbReference>
<evidence type="ECO:0000313" key="10">
    <source>
        <dbReference type="Proteomes" id="UP001516023"/>
    </source>
</evidence>
<dbReference type="Gene3D" id="1.10.510.10">
    <property type="entry name" value="Transferase(Phosphotransferase) domain 1"/>
    <property type="match status" value="1"/>
</dbReference>
<gene>
    <name evidence="9" type="ORF">HJC23_001801</name>
</gene>
<keyword evidence="1" id="KW-0723">Serine/threonine-protein kinase</keyword>
<dbReference type="InterPro" id="IPR000719">
    <property type="entry name" value="Prot_kinase_dom"/>
</dbReference>
<feature type="binding site" evidence="6">
    <location>
        <position position="133"/>
    </location>
    <ligand>
        <name>ATP</name>
        <dbReference type="ChEBI" id="CHEBI:30616"/>
    </ligand>
</feature>
<accession>A0ABD3PHE9</accession>
<evidence type="ECO:0000256" key="3">
    <source>
        <dbReference type="ARBA" id="ARBA00022741"/>
    </source>
</evidence>
<evidence type="ECO:0000256" key="1">
    <source>
        <dbReference type="ARBA" id="ARBA00022527"/>
    </source>
</evidence>
<evidence type="ECO:0000256" key="5">
    <source>
        <dbReference type="ARBA" id="ARBA00022840"/>
    </source>
</evidence>
<dbReference type="GO" id="GO:0004674">
    <property type="term" value="F:protein serine/threonine kinase activity"/>
    <property type="evidence" value="ECO:0007669"/>
    <property type="project" value="UniProtKB-KW"/>
</dbReference>
<keyword evidence="3 6" id="KW-0547">Nucleotide-binding</keyword>
<comment type="caution">
    <text evidence="9">The sequence shown here is derived from an EMBL/GenBank/DDBJ whole genome shotgun (WGS) entry which is preliminary data.</text>
</comment>
<name>A0ABD3PHE9_9STRA</name>
<dbReference type="AlphaFoldDB" id="A0ABD3PHE9"/>
<keyword evidence="5 6" id="KW-0067">ATP-binding</keyword>
<keyword evidence="4" id="KW-0418">Kinase</keyword>
<dbReference type="PROSITE" id="PS00108">
    <property type="entry name" value="PROTEIN_KINASE_ST"/>
    <property type="match status" value="1"/>
</dbReference>
<dbReference type="InterPro" id="IPR017441">
    <property type="entry name" value="Protein_kinase_ATP_BS"/>
</dbReference>
<feature type="compositionally biased region" description="Polar residues" evidence="7">
    <location>
        <begin position="575"/>
        <end position="593"/>
    </location>
</feature>
<dbReference type="InterPro" id="IPR050205">
    <property type="entry name" value="CDPK_Ser/Thr_kinases"/>
</dbReference>